<evidence type="ECO:0000313" key="2">
    <source>
        <dbReference type="Proteomes" id="UP000246744"/>
    </source>
</evidence>
<organism evidence="1 2">
    <name type="scientific">Mangrovibacter plantisponsor</name>
    <dbReference type="NCBI Taxonomy" id="451513"/>
    <lineage>
        <taxon>Bacteria</taxon>
        <taxon>Pseudomonadati</taxon>
        <taxon>Pseudomonadota</taxon>
        <taxon>Gammaproteobacteria</taxon>
        <taxon>Enterobacterales</taxon>
        <taxon>Enterobacteriaceae</taxon>
        <taxon>Mangrovibacter</taxon>
    </lineage>
</organism>
<dbReference type="EMBL" id="QGTS01000003">
    <property type="protein sequence ID" value="PWW10730.1"/>
    <property type="molecule type" value="Genomic_DNA"/>
</dbReference>
<evidence type="ECO:0000313" key="1">
    <source>
        <dbReference type="EMBL" id="PWW10730.1"/>
    </source>
</evidence>
<sequence length="87" mass="10269">MTLSHIWQRNCLTFSQDAVAPAVLHKTRQDNLWPGVSWPVVKKWVDLPEDSRNIKQARRQWMVHQGATYSWKNQKGKGEYGQSSRYR</sequence>
<name>A0A317Q587_9ENTR</name>
<comment type="caution">
    <text evidence="1">The sequence shown here is derived from an EMBL/GenBank/DDBJ whole genome shotgun (WGS) entry which is preliminary data.</text>
</comment>
<dbReference type="Proteomes" id="UP000246744">
    <property type="component" value="Unassembled WGS sequence"/>
</dbReference>
<protein>
    <submittedName>
        <fullName evidence="1">Uncharacterized protein</fullName>
    </submittedName>
</protein>
<accession>A0A317Q587</accession>
<gene>
    <name evidence="1" type="ORF">DES37_103106</name>
</gene>
<proteinExistence type="predicted"/>
<keyword evidence="2" id="KW-1185">Reference proteome</keyword>
<dbReference type="AlphaFoldDB" id="A0A317Q587"/>
<reference evidence="1 2" key="1">
    <citation type="submission" date="2018-05" db="EMBL/GenBank/DDBJ databases">
        <title>Genomic Encyclopedia of Type Strains, Phase IV (KMG-IV): sequencing the most valuable type-strain genomes for metagenomic binning, comparative biology and taxonomic classification.</title>
        <authorList>
            <person name="Goeker M."/>
        </authorList>
    </citation>
    <scope>NUCLEOTIDE SEQUENCE [LARGE SCALE GENOMIC DNA]</scope>
    <source>
        <strain evidence="1 2">DSM 19579</strain>
    </source>
</reference>